<gene>
    <name evidence="3" type="ORF">HINF_LOCUS29335</name>
    <name evidence="2" type="ORF">HINF_LOCUS42229</name>
</gene>
<evidence type="ECO:0000313" key="2">
    <source>
        <dbReference type="EMBL" id="CAI9954584.1"/>
    </source>
</evidence>
<protein>
    <submittedName>
        <fullName evidence="3">Hypothetical_protein</fullName>
    </submittedName>
</protein>
<proteinExistence type="predicted"/>
<organism evidence="2">
    <name type="scientific">Hexamita inflata</name>
    <dbReference type="NCBI Taxonomy" id="28002"/>
    <lineage>
        <taxon>Eukaryota</taxon>
        <taxon>Metamonada</taxon>
        <taxon>Diplomonadida</taxon>
        <taxon>Hexamitidae</taxon>
        <taxon>Hexamitinae</taxon>
        <taxon>Hexamita</taxon>
    </lineage>
</organism>
<feature type="coiled-coil region" evidence="1">
    <location>
        <begin position="9"/>
        <end position="36"/>
    </location>
</feature>
<name>A0AA86Q8P5_9EUKA</name>
<keyword evidence="4" id="KW-1185">Reference proteome</keyword>
<evidence type="ECO:0000256" key="1">
    <source>
        <dbReference type="SAM" id="Coils"/>
    </source>
</evidence>
<keyword evidence="1" id="KW-0175">Coiled coil</keyword>
<dbReference type="EMBL" id="CAXDID020000094">
    <property type="protein sequence ID" value="CAL6023852.1"/>
    <property type="molecule type" value="Genomic_DNA"/>
</dbReference>
<reference evidence="2" key="1">
    <citation type="submission" date="2023-06" db="EMBL/GenBank/DDBJ databases">
        <authorList>
            <person name="Kurt Z."/>
        </authorList>
    </citation>
    <scope>NUCLEOTIDE SEQUENCE</scope>
</reference>
<sequence>MNTVSMQLYLKVIDEAKKLRQQNTILQRQVTILKRDQQVSEEERIENFPQNILSTKTTENAQVNYQQVDSEQRPDNIPQIQTSTETTTESSPLFLGPIFYDILKRHEQFRQTNKKLKYSELELQFWVVVRYRAPKLYKAMVKQFGAPAKNYIRKVRRDIRNLDLNQSKQYDTELAKSLGFQCYCEQTYKYKSRFLIGEMLILKRIYIENQDATIPQICELFRKETQMAISAYTAKRILEGLNVGKNHVINKYLLDKGVDVDFKW</sequence>
<dbReference type="AlphaFoldDB" id="A0AA86Q8P5"/>
<dbReference type="Proteomes" id="UP001642409">
    <property type="component" value="Unassembled WGS sequence"/>
</dbReference>
<reference evidence="3 4" key="2">
    <citation type="submission" date="2024-07" db="EMBL/GenBank/DDBJ databases">
        <authorList>
            <person name="Akdeniz Z."/>
        </authorList>
    </citation>
    <scope>NUCLEOTIDE SEQUENCE [LARGE SCALE GENOMIC DNA]</scope>
</reference>
<evidence type="ECO:0000313" key="3">
    <source>
        <dbReference type="EMBL" id="CAL6023852.1"/>
    </source>
</evidence>
<evidence type="ECO:0000313" key="4">
    <source>
        <dbReference type="Proteomes" id="UP001642409"/>
    </source>
</evidence>
<accession>A0AA86Q8P5</accession>
<dbReference type="EMBL" id="CATOUU010000849">
    <property type="protein sequence ID" value="CAI9954584.1"/>
    <property type="molecule type" value="Genomic_DNA"/>
</dbReference>
<comment type="caution">
    <text evidence="2">The sequence shown here is derived from an EMBL/GenBank/DDBJ whole genome shotgun (WGS) entry which is preliminary data.</text>
</comment>